<accession>D7CXN1</accession>
<dbReference type="InterPro" id="IPR014308">
    <property type="entry name" value="Xanthine_DH_XdhC"/>
</dbReference>
<evidence type="ECO:0000259" key="2">
    <source>
        <dbReference type="Pfam" id="PF13478"/>
    </source>
</evidence>
<dbReference type="OrthoDB" id="61481at2"/>
<reference evidence="3 4" key="2">
    <citation type="journal article" date="2011" name="Stand. Genomic Sci.">
        <title>Complete genome sequence of Truepera radiovictrix type strain (RQ-24).</title>
        <authorList>
            <person name="Ivanova N."/>
            <person name="Rohde C."/>
            <person name="Munk C."/>
            <person name="Nolan M."/>
            <person name="Lucas S."/>
            <person name="Del Rio T.G."/>
            <person name="Tice H."/>
            <person name="Deshpande S."/>
            <person name="Cheng J.F."/>
            <person name="Tapia R."/>
            <person name="Han C."/>
            <person name="Goodwin L."/>
            <person name="Pitluck S."/>
            <person name="Liolios K."/>
            <person name="Mavromatis K."/>
            <person name="Mikhailova N."/>
            <person name="Pati A."/>
            <person name="Chen A."/>
            <person name="Palaniappan K."/>
            <person name="Land M."/>
            <person name="Hauser L."/>
            <person name="Chang Y.J."/>
            <person name="Jeffries C.D."/>
            <person name="Brambilla E."/>
            <person name="Rohde M."/>
            <person name="Goker M."/>
            <person name="Tindall B.J."/>
            <person name="Woyke T."/>
            <person name="Bristow J."/>
            <person name="Eisen J.A."/>
            <person name="Markowitz V."/>
            <person name="Hugenholtz P."/>
            <person name="Kyrpides N.C."/>
            <person name="Klenk H.P."/>
            <person name="Lapidus A."/>
        </authorList>
    </citation>
    <scope>NUCLEOTIDE SEQUENCE [LARGE SCALE GENOMIC DNA]</scope>
    <source>
        <strain evidence="4">DSM 17093 / CIP 108686 / LMG 22925 / RQ-24</strain>
    </source>
</reference>
<dbReference type="Pfam" id="PF13478">
    <property type="entry name" value="XdhC_C"/>
    <property type="match status" value="1"/>
</dbReference>
<dbReference type="NCBIfam" id="TIGR02964">
    <property type="entry name" value="xanthine_xdhC"/>
    <property type="match status" value="1"/>
</dbReference>
<keyword evidence="4" id="KW-1185">Reference proteome</keyword>
<reference evidence="4" key="1">
    <citation type="submission" date="2010-05" db="EMBL/GenBank/DDBJ databases">
        <title>The complete genome of Truepera radiovictris DSM 17093.</title>
        <authorList>
            <consortium name="US DOE Joint Genome Institute (JGI-PGF)"/>
            <person name="Lucas S."/>
            <person name="Copeland A."/>
            <person name="Lapidus A."/>
            <person name="Glavina del Rio T."/>
            <person name="Dalin E."/>
            <person name="Tice H."/>
            <person name="Bruce D."/>
            <person name="Goodwin L."/>
            <person name="Pitluck S."/>
            <person name="Kyrpides N."/>
            <person name="Mavromatis K."/>
            <person name="Ovchinnikova G."/>
            <person name="Munk A.C."/>
            <person name="Detter J.C."/>
            <person name="Han C."/>
            <person name="Tapia R."/>
            <person name="Land M."/>
            <person name="Hauser L."/>
            <person name="Markowitz V."/>
            <person name="Cheng J.-F."/>
            <person name="Hugenholtz P."/>
            <person name="Woyke T."/>
            <person name="Wu D."/>
            <person name="Tindall B."/>
            <person name="Pomrenke H.G."/>
            <person name="Brambilla E."/>
            <person name="Klenk H.-P."/>
            <person name="Eisen J.A."/>
        </authorList>
    </citation>
    <scope>NUCLEOTIDE SEQUENCE [LARGE SCALE GENOMIC DNA]</scope>
    <source>
        <strain evidence="4">DSM 17093 / CIP 108686 / LMG 22925 / RQ-24</strain>
    </source>
</reference>
<sequence length="264" mass="27246">MSWLAAAAELARAGTPFVLVTLARVRGHAPRRAGSKMVVTAREAHGSVGGGNLEATATARARELLASGARDPELLSLPLGPQGGAHGVQCCGGEVTLLLEPFALARPSVALFGAGHVGWALVQVLGTLPLNLHLIDSRASALARPLPSPLAATLTRHHAPVPESALAALPAGTHLLILTHDHAEDLAVLERALRGPFGMVGLIGSASKWAHFRRELARQGLSETDLARVVTPIGDPELGKSPPAIAIGVAAQLLSVLELPEGLF</sequence>
<dbReference type="PANTHER" id="PTHR30388">
    <property type="entry name" value="ALDEHYDE OXIDOREDUCTASE MOLYBDENUM COFACTOR ASSEMBLY PROTEIN"/>
    <property type="match status" value="1"/>
</dbReference>
<dbReference type="PANTHER" id="PTHR30388:SF6">
    <property type="entry name" value="XANTHINE DEHYDROGENASE SUBUNIT A-RELATED"/>
    <property type="match status" value="1"/>
</dbReference>
<dbReference type="HOGENOM" id="CLU_041115_4_0_0"/>
<evidence type="ECO:0000259" key="1">
    <source>
        <dbReference type="Pfam" id="PF02625"/>
    </source>
</evidence>
<feature type="domain" description="XdhC- CoxI" evidence="1">
    <location>
        <begin position="11"/>
        <end position="69"/>
    </location>
</feature>
<dbReference type="Proteomes" id="UP000000379">
    <property type="component" value="Chromosome"/>
</dbReference>
<dbReference type="KEGG" id="tra:Trad_1512"/>
<evidence type="ECO:0000313" key="4">
    <source>
        <dbReference type="Proteomes" id="UP000000379"/>
    </source>
</evidence>
<organism evidence="3 4">
    <name type="scientific">Truepera radiovictrix (strain DSM 17093 / CIP 108686 / LMG 22925 / RQ-24)</name>
    <dbReference type="NCBI Taxonomy" id="649638"/>
    <lineage>
        <taxon>Bacteria</taxon>
        <taxon>Thermotogati</taxon>
        <taxon>Deinococcota</taxon>
        <taxon>Deinococci</taxon>
        <taxon>Trueperales</taxon>
        <taxon>Trueperaceae</taxon>
        <taxon>Truepera</taxon>
    </lineage>
</organism>
<protein>
    <submittedName>
        <fullName evidence="3">Xanthine dehydrogenase accessory protein XdhC</fullName>
    </submittedName>
</protein>
<dbReference type="STRING" id="649638.Trad_1512"/>
<dbReference type="RefSeq" id="WP_013178001.1">
    <property type="nucleotide sequence ID" value="NC_014221.1"/>
</dbReference>
<dbReference type="InterPro" id="IPR052698">
    <property type="entry name" value="MoCofactor_Util/Proc"/>
</dbReference>
<proteinExistence type="predicted"/>
<dbReference type="AlphaFoldDB" id="D7CXN1"/>
<dbReference type="Pfam" id="PF02625">
    <property type="entry name" value="XdhC_CoxI"/>
    <property type="match status" value="1"/>
</dbReference>
<gene>
    <name evidence="3" type="ordered locus">Trad_1512</name>
</gene>
<feature type="domain" description="XdhC Rossmann" evidence="2">
    <location>
        <begin position="110"/>
        <end position="253"/>
    </location>
</feature>
<dbReference type="EMBL" id="CP002049">
    <property type="protein sequence ID" value="ADI14633.1"/>
    <property type="molecule type" value="Genomic_DNA"/>
</dbReference>
<dbReference type="Gene3D" id="3.40.50.720">
    <property type="entry name" value="NAD(P)-binding Rossmann-like Domain"/>
    <property type="match status" value="1"/>
</dbReference>
<dbReference type="InterPro" id="IPR027051">
    <property type="entry name" value="XdhC_Rossmann_dom"/>
</dbReference>
<dbReference type="InterPro" id="IPR003777">
    <property type="entry name" value="XdhC_CoxI"/>
</dbReference>
<dbReference type="eggNOG" id="COG1975">
    <property type="taxonomic scope" value="Bacteria"/>
</dbReference>
<name>D7CXN1_TRURR</name>
<evidence type="ECO:0000313" key="3">
    <source>
        <dbReference type="EMBL" id="ADI14633.1"/>
    </source>
</evidence>